<name>A0A8K0FZF7_IGNLU</name>
<proteinExistence type="inferred from homology"/>
<accession>A0A8K0FZF7</accession>
<evidence type="ECO:0000256" key="1">
    <source>
        <dbReference type="ARBA" id="ARBA00009995"/>
    </source>
</evidence>
<evidence type="ECO:0000313" key="5">
    <source>
        <dbReference type="EMBL" id="KAF2886275.1"/>
    </source>
</evidence>
<sequence>MGIVVFAILFWFVFVITPTHSARILGIAPIPSFSHQIAFRPIWRELSLRGHHLTVLTTDPMRDTTLANLTEIDMSISYKKWNEENLNELSKLGFFEMMDRAISLIHDLMEEQLLLPEVQKLFKNETEHFDVVMIEFLPAMAAFAERFDCPLIIMYPLDAPTLMYHDLGNPSHPVLNPDVMLASPDKPNFFQRLASSLFIVSMKYYIYEYLTVPSHEALIKKYFGNNYPSLEEILKRTSMLFVNTDMVFHPLRPLLPNIIQFGGGTHMTLAKPLPKIHLSFKTYLNMVNVVLSILLGFMVIITPTHSARILGIAPIPSFSHQIAFRPIWRELSLRGHNVTVLTTDPVRDATLTNLTEIDTSISYKKWNEANLNEVAKLGFFKMMDKFISLCYDVAEEQLLLPEVQKLLKNETEHFDVVIIEFFPSMAAFAERFHCPLILMSSLDAPALMYQILGNPSHPILNPDFMLAFSNKPNFFQRLISSFFTVSMKYIYEYFTKPTQEDLIKKHFGKDYPPLEEILERISMMLTNTDTVFHPLRPLLPNVIQFGGGTHLTPAKPLPKVIPFSITTNSLYSLFSEK</sequence>
<dbReference type="AlphaFoldDB" id="A0A8K0FZF7"/>
<gene>
    <name evidence="5" type="ORF">ILUMI_19898</name>
</gene>
<dbReference type="Gene3D" id="3.40.50.2000">
    <property type="entry name" value="Glycogen Phosphorylase B"/>
    <property type="match status" value="2"/>
</dbReference>
<organism evidence="5 6">
    <name type="scientific">Ignelater luminosus</name>
    <name type="common">Cucubano</name>
    <name type="synonym">Pyrophorus luminosus</name>
    <dbReference type="NCBI Taxonomy" id="2038154"/>
    <lineage>
        <taxon>Eukaryota</taxon>
        <taxon>Metazoa</taxon>
        <taxon>Ecdysozoa</taxon>
        <taxon>Arthropoda</taxon>
        <taxon>Hexapoda</taxon>
        <taxon>Insecta</taxon>
        <taxon>Pterygota</taxon>
        <taxon>Neoptera</taxon>
        <taxon>Endopterygota</taxon>
        <taxon>Coleoptera</taxon>
        <taxon>Polyphaga</taxon>
        <taxon>Elateriformia</taxon>
        <taxon>Elateroidea</taxon>
        <taxon>Elateridae</taxon>
        <taxon>Agrypninae</taxon>
        <taxon>Pyrophorini</taxon>
        <taxon>Ignelater</taxon>
    </lineage>
</organism>
<dbReference type="EMBL" id="VTPC01088190">
    <property type="protein sequence ID" value="KAF2886275.1"/>
    <property type="molecule type" value="Genomic_DNA"/>
</dbReference>
<keyword evidence="6" id="KW-1185">Reference proteome</keyword>
<keyword evidence="3" id="KW-0808">Transferase</keyword>
<evidence type="ECO:0000256" key="2">
    <source>
        <dbReference type="ARBA" id="ARBA00022676"/>
    </source>
</evidence>
<evidence type="ECO:0000313" key="6">
    <source>
        <dbReference type="Proteomes" id="UP000801492"/>
    </source>
</evidence>
<evidence type="ECO:0008006" key="7">
    <source>
        <dbReference type="Google" id="ProtNLM"/>
    </source>
</evidence>
<dbReference type="SUPFAM" id="SSF53756">
    <property type="entry name" value="UDP-Glycosyltransferase/glycogen phosphorylase"/>
    <property type="match status" value="2"/>
</dbReference>
<evidence type="ECO:0000256" key="3">
    <source>
        <dbReference type="ARBA" id="ARBA00022679"/>
    </source>
</evidence>
<feature type="signal peptide" evidence="4">
    <location>
        <begin position="1"/>
        <end position="21"/>
    </location>
</feature>
<keyword evidence="2" id="KW-0328">Glycosyltransferase</keyword>
<reference evidence="5" key="1">
    <citation type="submission" date="2019-08" db="EMBL/GenBank/DDBJ databases">
        <title>The genome of the North American firefly Photinus pyralis.</title>
        <authorList>
            <consortium name="Photinus pyralis genome working group"/>
            <person name="Fallon T.R."/>
            <person name="Sander Lower S.E."/>
            <person name="Weng J.-K."/>
        </authorList>
    </citation>
    <scope>NUCLEOTIDE SEQUENCE</scope>
    <source>
        <strain evidence="5">TRF0915ILg1</strain>
        <tissue evidence="5">Whole body</tissue>
    </source>
</reference>
<dbReference type="OrthoDB" id="5835829at2759"/>
<dbReference type="Proteomes" id="UP000801492">
    <property type="component" value="Unassembled WGS sequence"/>
</dbReference>
<feature type="chain" id="PRO_5035464457" description="UDP-glycosyltransferase" evidence="4">
    <location>
        <begin position="22"/>
        <end position="577"/>
    </location>
</feature>
<dbReference type="Pfam" id="PF00201">
    <property type="entry name" value="UDPGT"/>
    <property type="match status" value="2"/>
</dbReference>
<comment type="caution">
    <text evidence="5">The sequence shown here is derived from an EMBL/GenBank/DDBJ whole genome shotgun (WGS) entry which is preliminary data.</text>
</comment>
<evidence type="ECO:0000256" key="4">
    <source>
        <dbReference type="SAM" id="SignalP"/>
    </source>
</evidence>
<dbReference type="InterPro" id="IPR050271">
    <property type="entry name" value="UDP-glycosyltransferase"/>
</dbReference>
<comment type="similarity">
    <text evidence="1">Belongs to the UDP-glycosyltransferase family.</text>
</comment>
<dbReference type="PANTHER" id="PTHR48043">
    <property type="entry name" value="EG:EG0003.4 PROTEIN-RELATED"/>
    <property type="match status" value="1"/>
</dbReference>
<protein>
    <recommendedName>
        <fullName evidence="7">UDP-glycosyltransferase</fullName>
    </recommendedName>
</protein>
<dbReference type="GO" id="GO:0008194">
    <property type="term" value="F:UDP-glycosyltransferase activity"/>
    <property type="evidence" value="ECO:0007669"/>
    <property type="project" value="InterPro"/>
</dbReference>
<dbReference type="InterPro" id="IPR002213">
    <property type="entry name" value="UDP_glucos_trans"/>
</dbReference>
<dbReference type="PANTHER" id="PTHR48043:SF159">
    <property type="entry name" value="EG:EG0003.4 PROTEIN-RELATED"/>
    <property type="match status" value="1"/>
</dbReference>
<keyword evidence="4" id="KW-0732">Signal</keyword>